<sequence>MSFFNPFRKNQRPEGVKLATMQTPEEAGTAAPHAEPTFGPRTEPSLGRFNEGTQTGGQTAPSAQPTEPPPFDFAEPAAQTAGEQSAPPQAPQAPQPPERQAAAPTAPKAAPWDPYGIQAPTTDKKEPQWGASAESVSAPEAAQILAPEAAGAPAAQAPFVMPEPRQEPDPSPAAAGESEDAEVLKPALKPVPREQVRAQAERERAAERPARRPLTDAELLARRRTKHRMVGAAVLLMAAVVAAPFVIDNEPPIDTSKLESTDINIPKESETSTTLNVPPAAHGDRAQAGDVDVSDTSMGRAESTAKANLEREAKGAAEAAPKQSGKTAAPAQAAKSEKVEKTPAKPAEKTAAKPDPKAQKPAQKPQPAAKSAGIAPPTGKGWYVQVVATSNEAAAERTVKKLALLGLPAYRTNEGGALWKVRVGLYAEKSEAEGVRGTIMLNGIAQKPYLAKKD</sequence>
<evidence type="ECO:0000313" key="3">
    <source>
        <dbReference type="EMBL" id="EPD98599.1"/>
    </source>
</evidence>
<feature type="compositionally biased region" description="Low complexity" evidence="1">
    <location>
        <begin position="131"/>
        <end position="158"/>
    </location>
</feature>
<dbReference type="InterPro" id="IPR007730">
    <property type="entry name" value="SPOR-like_dom"/>
</dbReference>
<dbReference type="Gene3D" id="3.30.70.1070">
    <property type="entry name" value="Sporulation related repeat"/>
    <property type="match status" value="1"/>
</dbReference>
<dbReference type="GO" id="GO:0032153">
    <property type="term" value="C:cell division site"/>
    <property type="evidence" value="ECO:0007669"/>
    <property type="project" value="TreeGrafter"/>
</dbReference>
<feature type="compositionally biased region" description="Low complexity" evidence="1">
    <location>
        <begin position="359"/>
        <end position="370"/>
    </location>
</feature>
<dbReference type="AlphaFoldDB" id="S3CDK3"/>
<feature type="compositionally biased region" description="Pro residues" evidence="1">
    <location>
        <begin position="88"/>
        <end position="97"/>
    </location>
</feature>
<dbReference type="HOGENOM" id="CLU_048573_0_0_4"/>
<feature type="compositionally biased region" description="Basic and acidic residues" evidence="1">
    <location>
        <begin position="256"/>
        <end position="270"/>
    </location>
</feature>
<dbReference type="InterPro" id="IPR036680">
    <property type="entry name" value="SPOR-like_sf"/>
</dbReference>
<dbReference type="eggNOG" id="COG3147">
    <property type="taxonomic scope" value="Bacteria"/>
</dbReference>
<dbReference type="GO" id="GO:0032506">
    <property type="term" value="P:cytokinetic process"/>
    <property type="evidence" value="ECO:0007669"/>
    <property type="project" value="TreeGrafter"/>
</dbReference>
<feature type="compositionally biased region" description="Low complexity" evidence="1">
    <location>
        <begin position="98"/>
        <end position="111"/>
    </location>
</feature>
<feature type="compositionally biased region" description="Low complexity" evidence="1">
    <location>
        <begin position="72"/>
        <end position="87"/>
    </location>
</feature>
<keyword evidence="4" id="KW-1185">Reference proteome</keyword>
<dbReference type="GO" id="GO:0030428">
    <property type="term" value="C:cell septum"/>
    <property type="evidence" value="ECO:0007669"/>
    <property type="project" value="TreeGrafter"/>
</dbReference>
<feature type="compositionally biased region" description="Basic and acidic residues" evidence="1">
    <location>
        <begin position="191"/>
        <end position="211"/>
    </location>
</feature>
<evidence type="ECO:0000313" key="4">
    <source>
        <dbReference type="Proteomes" id="UP000014400"/>
    </source>
</evidence>
<feature type="domain" description="SPOR" evidence="2">
    <location>
        <begin position="376"/>
        <end position="452"/>
    </location>
</feature>
<evidence type="ECO:0000256" key="1">
    <source>
        <dbReference type="SAM" id="MobiDB-lite"/>
    </source>
</evidence>
<proteinExistence type="predicted"/>
<reference evidence="3 4" key="1">
    <citation type="submission" date="2013-04" db="EMBL/GenBank/DDBJ databases">
        <title>The Genome Sequence of Sutterella wadsworthensis HGA0223.</title>
        <authorList>
            <consortium name="The Broad Institute Genomics Platform"/>
            <person name="Earl A."/>
            <person name="Ward D."/>
            <person name="Feldgarden M."/>
            <person name="Gevers D."/>
            <person name="Schmidt T.M."/>
            <person name="Dover J."/>
            <person name="Dai D."/>
            <person name="Walker B."/>
            <person name="Young S."/>
            <person name="Zeng Q."/>
            <person name="Gargeya S."/>
            <person name="Fitzgerald M."/>
            <person name="Haas B."/>
            <person name="Abouelleil A."/>
            <person name="Allen A.W."/>
            <person name="Alvarado L."/>
            <person name="Arachchi H.M."/>
            <person name="Berlin A.M."/>
            <person name="Chapman S.B."/>
            <person name="Gainer-Dewar J."/>
            <person name="Goldberg J."/>
            <person name="Griggs A."/>
            <person name="Gujja S."/>
            <person name="Hansen M."/>
            <person name="Howarth C."/>
            <person name="Imamovic A."/>
            <person name="Ireland A."/>
            <person name="Larimer J."/>
            <person name="McCowan C."/>
            <person name="Murphy C."/>
            <person name="Pearson M."/>
            <person name="Poon T.W."/>
            <person name="Priest M."/>
            <person name="Roberts A."/>
            <person name="Saif S."/>
            <person name="Shea T."/>
            <person name="Sisk P."/>
            <person name="Sykes S."/>
            <person name="Wortman J."/>
            <person name="Nusbaum C."/>
            <person name="Birren B."/>
        </authorList>
    </citation>
    <scope>NUCLEOTIDE SEQUENCE [LARGE SCALE GENOMIC DNA]</scope>
    <source>
        <strain evidence="3 4">HGA0223</strain>
    </source>
</reference>
<dbReference type="Proteomes" id="UP000014400">
    <property type="component" value="Unassembled WGS sequence"/>
</dbReference>
<dbReference type="InterPro" id="IPR052521">
    <property type="entry name" value="Cell_div_SPOR-domain"/>
</dbReference>
<dbReference type="PATRIC" id="fig|1203554.3.peg.1719"/>
<comment type="caution">
    <text evidence="3">The sequence shown here is derived from an EMBL/GenBank/DDBJ whole genome shotgun (WGS) entry which is preliminary data.</text>
</comment>
<feature type="region of interest" description="Disordered" evidence="1">
    <location>
        <begin position="250"/>
        <end position="376"/>
    </location>
</feature>
<accession>S3CDK3</accession>
<dbReference type="EMBL" id="ATCF01000022">
    <property type="protein sequence ID" value="EPD98599.1"/>
    <property type="molecule type" value="Genomic_DNA"/>
</dbReference>
<dbReference type="STRING" id="1203554.HMPREF1476_01638"/>
<evidence type="ECO:0000259" key="2">
    <source>
        <dbReference type="PROSITE" id="PS51724"/>
    </source>
</evidence>
<protein>
    <recommendedName>
        <fullName evidence="2">SPOR domain-containing protein</fullName>
    </recommendedName>
</protein>
<feature type="compositionally biased region" description="Basic and acidic residues" evidence="1">
    <location>
        <begin position="335"/>
        <end position="358"/>
    </location>
</feature>
<dbReference type="SUPFAM" id="SSF110997">
    <property type="entry name" value="Sporulation related repeat"/>
    <property type="match status" value="1"/>
</dbReference>
<feature type="region of interest" description="Disordered" evidence="1">
    <location>
        <begin position="1"/>
        <end position="211"/>
    </location>
</feature>
<dbReference type="Pfam" id="PF05036">
    <property type="entry name" value="SPOR"/>
    <property type="match status" value="1"/>
</dbReference>
<name>S3CDK3_9BURK</name>
<dbReference type="PROSITE" id="PS51724">
    <property type="entry name" value="SPOR"/>
    <property type="match status" value="1"/>
</dbReference>
<dbReference type="RefSeq" id="WP_016474824.1">
    <property type="nucleotide sequence ID" value="NZ_KE150480.1"/>
</dbReference>
<gene>
    <name evidence="3" type="ORF">HMPREF1476_01638</name>
</gene>
<dbReference type="PANTHER" id="PTHR38687:SF1">
    <property type="entry name" value="CELL DIVISION PROTEIN DEDD"/>
    <property type="match status" value="1"/>
</dbReference>
<feature type="compositionally biased region" description="Polar residues" evidence="1">
    <location>
        <begin position="51"/>
        <end position="64"/>
    </location>
</feature>
<organism evidence="3 4">
    <name type="scientific">Sutterella wadsworthensis HGA0223</name>
    <dbReference type="NCBI Taxonomy" id="1203554"/>
    <lineage>
        <taxon>Bacteria</taxon>
        <taxon>Pseudomonadati</taxon>
        <taxon>Pseudomonadota</taxon>
        <taxon>Betaproteobacteria</taxon>
        <taxon>Burkholderiales</taxon>
        <taxon>Sutterellaceae</taxon>
        <taxon>Sutterella</taxon>
    </lineage>
</organism>
<dbReference type="PANTHER" id="PTHR38687">
    <property type="entry name" value="CELL DIVISION PROTEIN DEDD-RELATED"/>
    <property type="match status" value="1"/>
</dbReference>
<dbReference type="GO" id="GO:0042834">
    <property type="term" value="F:peptidoglycan binding"/>
    <property type="evidence" value="ECO:0007669"/>
    <property type="project" value="InterPro"/>
</dbReference>